<evidence type="ECO:0000313" key="1">
    <source>
        <dbReference type="EMBL" id="UAV84564.1"/>
    </source>
</evidence>
<reference evidence="1" key="1">
    <citation type="submission" date="2021-09" db="EMBL/GenBank/DDBJ databases">
        <authorList>
            <person name="Liu Y."/>
        </authorList>
    </citation>
    <scope>NUCLEOTIDE SEQUENCE</scope>
</reference>
<protein>
    <submittedName>
        <fullName evidence="1">Uncharacterized protein</fullName>
    </submittedName>
</protein>
<gene>
    <name evidence="1" type="ORF">PHB09_068</name>
</gene>
<keyword evidence="2" id="KW-1185">Reference proteome</keyword>
<accession>A0AAE8XCA0</accession>
<dbReference type="EMBL" id="OK040171">
    <property type="protein sequence ID" value="UAV84564.1"/>
    <property type="molecule type" value="Genomic_DNA"/>
</dbReference>
<organism evidence="1 2">
    <name type="scientific">Pseudomonas phage PHB09</name>
    <dbReference type="NCBI Taxonomy" id="2867265"/>
    <lineage>
        <taxon>Viruses</taxon>
        <taxon>Duplodnaviria</taxon>
        <taxon>Heunggongvirae</taxon>
        <taxon>Uroviricota</taxon>
        <taxon>Caudoviricetes</taxon>
        <taxon>Vandenendeviridae</taxon>
        <taxon>Gorskivirinae</taxon>
        <taxon>Dilongvirus</taxon>
        <taxon>Dilongvirus PHB09</taxon>
    </lineage>
</organism>
<evidence type="ECO:0000313" key="2">
    <source>
        <dbReference type="Proteomes" id="UP000827914"/>
    </source>
</evidence>
<name>A0AAE8XCA0_9CAUD</name>
<sequence>MSENILKLTDNVGDFAIFEAEPGELYVTVNDGISVELSKGDVVKLKKFLEEMFPTPEASSLPEVGCMQKVGEDLVMDSRRLPANITLNVTGNVTINN</sequence>
<dbReference type="Proteomes" id="UP000827914">
    <property type="component" value="Segment"/>
</dbReference>
<proteinExistence type="predicted"/>